<dbReference type="Proteomes" id="UP000316621">
    <property type="component" value="Chromosome 11"/>
</dbReference>
<dbReference type="STRING" id="3469.A0A4Y7LH56"/>
<accession>A0A4Y7LH56</accession>
<name>A0A4Y7LH56_PAPSO</name>
<dbReference type="AlphaFoldDB" id="A0A4Y7LH56"/>
<reference evidence="1 2" key="1">
    <citation type="journal article" date="2018" name="Science">
        <title>The opium poppy genome and morphinan production.</title>
        <authorList>
            <person name="Guo L."/>
            <person name="Winzer T."/>
            <person name="Yang X."/>
            <person name="Li Y."/>
            <person name="Ning Z."/>
            <person name="He Z."/>
            <person name="Teodor R."/>
            <person name="Lu Y."/>
            <person name="Bowser T.A."/>
            <person name="Graham I.A."/>
            <person name="Ye K."/>
        </authorList>
    </citation>
    <scope>NUCLEOTIDE SEQUENCE [LARGE SCALE GENOMIC DNA]</scope>
    <source>
        <strain evidence="2">cv. HN1</strain>
        <tissue evidence="1">Leaves</tissue>
    </source>
</reference>
<dbReference type="Gramene" id="RZC84576">
    <property type="protein sequence ID" value="RZC84576"/>
    <property type="gene ID" value="C5167_047358"/>
</dbReference>
<dbReference type="EMBL" id="CM010725">
    <property type="protein sequence ID" value="RZC84576.1"/>
    <property type="molecule type" value="Genomic_DNA"/>
</dbReference>
<evidence type="ECO:0000313" key="1">
    <source>
        <dbReference type="EMBL" id="RZC84576.1"/>
    </source>
</evidence>
<evidence type="ECO:0000313" key="2">
    <source>
        <dbReference type="Proteomes" id="UP000316621"/>
    </source>
</evidence>
<gene>
    <name evidence="1" type="ORF">C5167_047358</name>
</gene>
<proteinExistence type="predicted"/>
<organism evidence="1 2">
    <name type="scientific">Papaver somniferum</name>
    <name type="common">Opium poppy</name>
    <dbReference type="NCBI Taxonomy" id="3469"/>
    <lineage>
        <taxon>Eukaryota</taxon>
        <taxon>Viridiplantae</taxon>
        <taxon>Streptophyta</taxon>
        <taxon>Embryophyta</taxon>
        <taxon>Tracheophyta</taxon>
        <taxon>Spermatophyta</taxon>
        <taxon>Magnoliopsida</taxon>
        <taxon>Ranunculales</taxon>
        <taxon>Papaveraceae</taxon>
        <taxon>Papaveroideae</taxon>
        <taxon>Papaver</taxon>
    </lineage>
</organism>
<sequence>MSLVTFLNMQISCAVQMMIGIFVRALNSLPPEQSVEVPVVLFICRSGSGLPKHDVVSRYRYMDLWPCSSKDLDYLAHKEVQKRVPLNIAKTSTTPAKVSYLDTCQDDYVYDPGKKQGTQPDIYFQNIGNDLSTRVLHYFLTLQYLDCQLLVIPAPAAPLAGGTGTTKAFDESASSGFGSICNALALR</sequence>
<protein>
    <submittedName>
        <fullName evidence="1">Uncharacterized protein</fullName>
    </submittedName>
</protein>
<keyword evidence="2" id="KW-1185">Reference proteome</keyword>